<feature type="region of interest" description="Disordered" evidence="6">
    <location>
        <begin position="204"/>
        <end position="263"/>
    </location>
</feature>
<dbReference type="PANTHER" id="PTHR24351">
    <property type="entry name" value="RIBOSOMAL PROTEIN S6 KINASE"/>
    <property type="match status" value="1"/>
</dbReference>
<feature type="region of interest" description="Disordered" evidence="6">
    <location>
        <begin position="1"/>
        <end position="35"/>
    </location>
</feature>
<feature type="compositionally biased region" description="Low complexity" evidence="6">
    <location>
        <begin position="489"/>
        <end position="500"/>
    </location>
</feature>
<dbReference type="InterPro" id="IPR011009">
    <property type="entry name" value="Kinase-like_dom_sf"/>
</dbReference>
<protein>
    <recommendedName>
        <fullName evidence="7">Protein kinase domain-containing protein</fullName>
    </recommendedName>
</protein>
<feature type="region of interest" description="Disordered" evidence="6">
    <location>
        <begin position="483"/>
        <end position="539"/>
    </location>
</feature>
<feature type="compositionally biased region" description="Polar residues" evidence="6">
    <location>
        <begin position="528"/>
        <end position="539"/>
    </location>
</feature>
<evidence type="ECO:0000256" key="3">
    <source>
        <dbReference type="ARBA" id="ARBA00022741"/>
    </source>
</evidence>
<dbReference type="GO" id="GO:0004674">
    <property type="term" value="F:protein serine/threonine kinase activity"/>
    <property type="evidence" value="ECO:0007669"/>
    <property type="project" value="UniProtKB-KW"/>
</dbReference>
<dbReference type="SUPFAM" id="SSF56112">
    <property type="entry name" value="Protein kinase-like (PK-like)"/>
    <property type="match status" value="2"/>
</dbReference>
<accession>A0A7S1VBU2</accession>
<reference evidence="8" key="1">
    <citation type="submission" date="2021-01" db="EMBL/GenBank/DDBJ databases">
        <authorList>
            <person name="Corre E."/>
            <person name="Pelletier E."/>
            <person name="Niang G."/>
            <person name="Scheremetjew M."/>
            <person name="Finn R."/>
            <person name="Kale V."/>
            <person name="Holt S."/>
            <person name="Cochrane G."/>
            <person name="Meng A."/>
            <person name="Brown T."/>
            <person name="Cohen L."/>
        </authorList>
    </citation>
    <scope>NUCLEOTIDE SEQUENCE</scope>
    <source>
        <strain evidence="8">ATCC 50979</strain>
    </source>
</reference>
<dbReference type="PROSITE" id="PS50011">
    <property type="entry name" value="PROTEIN_KINASE_DOM"/>
    <property type="match status" value="2"/>
</dbReference>
<organism evidence="8">
    <name type="scientific">Sexangularia sp. CB-2014</name>
    <dbReference type="NCBI Taxonomy" id="1486929"/>
    <lineage>
        <taxon>Eukaryota</taxon>
        <taxon>Amoebozoa</taxon>
        <taxon>Tubulinea</taxon>
        <taxon>Elardia</taxon>
        <taxon>Arcellinida</taxon>
        <taxon>Arcellinida incertae sedis</taxon>
        <taxon>Sexangularia</taxon>
    </lineage>
</organism>
<feature type="domain" description="Protein kinase" evidence="7">
    <location>
        <begin position="1"/>
        <end position="136"/>
    </location>
</feature>
<evidence type="ECO:0000256" key="2">
    <source>
        <dbReference type="ARBA" id="ARBA00022679"/>
    </source>
</evidence>
<evidence type="ECO:0000256" key="4">
    <source>
        <dbReference type="ARBA" id="ARBA00022777"/>
    </source>
</evidence>
<dbReference type="InterPro" id="IPR008271">
    <property type="entry name" value="Ser/Thr_kinase_AS"/>
</dbReference>
<dbReference type="EMBL" id="HBGL01006303">
    <property type="protein sequence ID" value="CAD9294392.1"/>
    <property type="molecule type" value="Transcribed_RNA"/>
</dbReference>
<keyword evidence="1" id="KW-0723">Serine/threonine-protein kinase</keyword>
<feature type="compositionally biased region" description="Basic and acidic residues" evidence="6">
    <location>
        <begin position="1"/>
        <end position="14"/>
    </location>
</feature>
<keyword evidence="2" id="KW-0808">Transferase</keyword>
<dbReference type="Pfam" id="PF00069">
    <property type="entry name" value="Pkinase"/>
    <property type="match status" value="2"/>
</dbReference>
<gene>
    <name evidence="8" type="ORF">SSP0437_LOCUS4856</name>
</gene>
<keyword evidence="5" id="KW-0067">ATP-binding</keyword>
<dbReference type="InterPro" id="IPR000719">
    <property type="entry name" value="Prot_kinase_dom"/>
</dbReference>
<name>A0A7S1VBU2_9EUKA</name>
<feature type="compositionally biased region" description="Basic and acidic residues" evidence="6">
    <location>
        <begin position="204"/>
        <end position="215"/>
    </location>
</feature>
<feature type="compositionally biased region" description="Basic and acidic residues" evidence="6">
    <location>
        <begin position="222"/>
        <end position="231"/>
    </location>
</feature>
<dbReference type="Gene3D" id="3.30.200.20">
    <property type="entry name" value="Phosphorylase Kinase, domain 1"/>
    <property type="match status" value="1"/>
</dbReference>
<feature type="compositionally biased region" description="Basic and acidic residues" evidence="6">
    <location>
        <begin position="518"/>
        <end position="527"/>
    </location>
</feature>
<dbReference type="SMART" id="SM00220">
    <property type="entry name" value="S_TKc"/>
    <property type="match status" value="1"/>
</dbReference>
<dbReference type="Gene3D" id="1.10.510.10">
    <property type="entry name" value="Transferase(Phosphotransferase) domain 1"/>
    <property type="match status" value="2"/>
</dbReference>
<keyword evidence="4" id="KW-0418">Kinase</keyword>
<evidence type="ECO:0000259" key="7">
    <source>
        <dbReference type="PROSITE" id="PS50011"/>
    </source>
</evidence>
<keyword evidence="3" id="KW-0547">Nucleotide-binding</keyword>
<proteinExistence type="predicted"/>
<dbReference type="GO" id="GO:0005524">
    <property type="term" value="F:ATP binding"/>
    <property type="evidence" value="ECO:0007669"/>
    <property type="project" value="UniProtKB-KW"/>
</dbReference>
<evidence type="ECO:0000256" key="6">
    <source>
        <dbReference type="SAM" id="MobiDB-lite"/>
    </source>
</evidence>
<dbReference type="AlphaFoldDB" id="A0A7S1VBU2"/>
<feature type="domain" description="Protein kinase" evidence="7">
    <location>
        <begin position="180"/>
        <end position="477"/>
    </location>
</feature>
<sequence>MSSLGHDGRSEHSSETCTAADEPTDDPTPSTPVVGTPAFMAPEALLGENATYGVDWWALGVTIYAAICGKTPFRGVRGGRKQLVTNIVSGVYAWPDSRLRLISMECVDIVDSFLQVDQTQRLGYRGEPQVRDHQWFCRVQFETLRSQPPPFIPKLDGVHDTTSFPRRTREVNIAEDGCIDGGPTEVDPASFSFTFFALPVRDDGVDTRPSPDNDRSAVGTVRGHDGRRGPDIDTELEWVDTARGVSRRSTSMSAPSSTHHSQRRTMRLMPALYIHMEFVQSPTLRVFLDKRSPLGDMGLSPTGSVALALCLLGQLATGLAYLHTQHVVHRDLKPQNIFVRGQRDGSTLVVVGDVGLAIASQNDVMQPSVVTEQVLAASFPYASPEQLSATNEAPGGLSSASDVYSLGVIAVELFSDSVYHSSPLEHRRRIARARLGRFPQPCYLRLNTDLGSLVKTMCSERPSGRPSAEQVAHHPAVLPFLPSPDWDESTSSATDESFSSNIAPRWTTTRSPHRQRAGRSECPRDDGISSSQSSTTGAFYTNRSLRASLELPPHHRHTRNSSCDECMQNMSKAAVGPLTERLRQVQLEAERVARERDRILSDLARTKQELRLSGTDAANTR</sequence>
<evidence type="ECO:0000256" key="5">
    <source>
        <dbReference type="ARBA" id="ARBA00022840"/>
    </source>
</evidence>
<feature type="compositionally biased region" description="Low complexity" evidence="6">
    <location>
        <begin position="247"/>
        <end position="259"/>
    </location>
</feature>
<evidence type="ECO:0000313" key="8">
    <source>
        <dbReference type="EMBL" id="CAD9294392.1"/>
    </source>
</evidence>
<dbReference type="PROSITE" id="PS00108">
    <property type="entry name" value="PROTEIN_KINASE_ST"/>
    <property type="match status" value="1"/>
</dbReference>
<evidence type="ECO:0000256" key="1">
    <source>
        <dbReference type="ARBA" id="ARBA00022527"/>
    </source>
</evidence>